<dbReference type="GO" id="GO:0022857">
    <property type="term" value="F:transmembrane transporter activity"/>
    <property type="evidence" value="ECO:0007669"/>
    <property type="project" value="InterPro"/>
</dbReference>
<feature type="transmembrane region" description="Helical" evidence="6">
    <location>
        <begin position="302"/>
        <end position="322"/>
    </location>
</feature>
<evidence type="ECO:0000256" key="1">
    <source>
        <dbReference type="ARBA" id="ARBA00004651"/>
    </source>
</evidence>
<comment type="subcellular location">
    <subcellularLocation>
        <location evidence="1">Cell membrane</location>
        <topology evidence="1">Multi-pass membrane protein</topology>
    </subcellularLocation>
</comment>
<keyword evidence="5 6" id="KW-0472">Membrane</keyword>
<dbReference type="GO" id="GO:0005886">
    <property type="term" value="C:plasma membrane"/>
    <property type="evidence" value="ECO:0007669"/>
    <property type="project" value="UniProtKB-SubCell"/>
</dbReference>
<comment type="caution">
    <text evidence="7">The sequence shown here is derived from an EMBL/GenBank/DDBJ whole genome shotgun (WGS) entry which is preliminary data.</text>
</comment>
<evidence type="ECO:0000256" key="3">
    <source>
        <dbReference type="ARBA" id="ARBA00022692"/>
    </source>
</evidence>
<feature type="transmembrane region" description="Helical" evidence="6">
    <location>
        <begin position="62"/>
        <end position="92"/>
    </location>
</feature>
<dbReference type="PANTHER" id="PTHR32196:SF72">
    <property type="entry name" value="RIBOSE IMPORT PERMEASE PROTEIN RBSC"/>
    <property type="match status" value="1"/>
</dbReference>
<reference evidence="7" key="1">
    <citation type="submission" date="2020-12" db="EMBL/GenBank/DDBJ databases">
        <title>Clostridium thailandense sp. nov., a novel acetogenic bacterium isolated from peat land soil in Thailand.</title>
        <authorList>
            <person name="Chaikitkaew S."/>
            <person name="Birkeland N.K."/>
        </authorList>
    </citation>
    <scope>NUCLEOTIDE SEQUENCE</scope>
    <source>
        <strain evidence="7">DSM 17425</strain>
    </source>
</reference>
<feature type="transmembrane region" description="Helical" evidence="6">
    <location>
        <begin position="172"/>
        <end position="193"/>
    </location>
</feature>
<feature type="transmembrane region" description="Helical" evidence="6">
    <location>
        <begin position="261"/>
        <end position="290"/>
    </location>
</feature>
<keyword evidence="3 6" id="KW-0812">Transmembrane</keyword>
<evidence type="ECO:0000256" key="2">
    <source>
        <dbReference type="ARBA" id="ARBA00022475"/>
    </source>
</evidence>
<evidence type="ECO:0000256" key="6">
    <source>
        <dbReference type="SAM" id="Phobius"/>
    </source>
</evidence>
<dbReference type="InterPro" id="IPR001851">
    <property type="entry name" value="ABC_transp_permease"/>
</dbReference>
<dbReference type="Pfam" id="PF02653">
    <property type="entry name" value="BPD_transp_2"/>
    <property type="match status" value="1"/>
</dbReference>
<dbReference type="CDD" id="cd06579">
    <property type="entry name" value="TM_PBP1_transp_AraH_like"/>
    <property type="match status" value="1"/>
</dbReference>
<keyword evidence="2" id="KW-1003">Cell membrane</keyword>
<dbReference type="EMBL" id="JAEEGB010000015">
    <property type="protein sequence ID" value="MBI6873795.1"/>
    <property type="molecule type" value="Genomic_DNA"/>
</dbReference>
<feature type="transmembrane region" description="Helical" evidence="6">
    <location>
        <begin position="104"/>
        <end position="123"/>
    </location>
</feature>
<name>A0A934M469_9CLOT</name>
<gene>
    <name evidence="7" type="ORF">I6U51_13905</name>
</gene>
<sequence length="346" mass="36310">MEQTNKKARFDLNEDKSLKSILSKLGPLLGLLILCVVLTFASDQFFTFKNIMNIANQSAINSLISVGMLLTIITAGIDLSVGSMLALSICVMGVAITKWNMSPMLALPLCLSVGAFLGFLNGIMLTKLKLPHPFISTLAMKNVARGLALIVTAASPISGFSKSVQFLGSEKIGAIPVSFILVLVVFVVFHIFLTRTAQGRYIYAVGGNQEAAKLSGVNVHRTLILVYTICGFMAALCGIVLVGRVNAAFPLAGLDYDADAIAACIIGGASFMGGSGTVWGTLIGAMIMAVLRNGLNLLSVPADIQTVAIGLVIIGAVYVDVLRTQAQKKAKIAPVTNTNNATSANA</sequence>
<dbReference type="PANTHER" id="PTHR32196">
    <property type="entry name" value="ABC TRANSPORTER PERMEASE PROTEIN YPHD-RELATED-RELATED"/>
    <property type="match status" value="1"/>
</dbReference>
<keyword evidence="8" id="KW-1185">Reference proteome</keyword>
<feature type="transmembrane region" description="Helical" evidence="6">
    <location>
        <begin position="224"/>
        <end position="249"/>
    </location>
</feature>
<evidence type="ECO:0000256" key="4">
    <source>
        <dbReference type="ARBA" id="ARBA00022989"/>
    </source>
</evidence>
<feature type="transmembrane region" description="Helical" evidence="6">
    <location>
        <begin position="21"/>
        <end position="42"/>
    </location>
</feature>
<keyword evidence="4 6" id="KW-1133">Transmembrane helix</keyword>
<organism evidence="7 8">
    <name type="scientific">Clostridium aciditolerans</name>
    <dbReference type="NCBI Taxonomy" id="339861"/>
    <lineage>
        <taxon>Bacteria</taxon>
        <taxon>Bacillati</taxon>
        <taxon>Bacillota</taxon>
        <taxon>Clostridia</taxon>
        <taxon>Eubacteriales</taxon>
        <taxon>Clostridiaceae</taxon>
        <taxon>Clostridium</taxon>
    </lineage>
</organism>
<protein>
    <submittedName>
        <fullName evidence="7">ABC transporter permease</fullName>
    </submittedName>
</protein>
<evidence type="ECO:0000313" key="7">
    <source>
        <dbReference type="EMBL" id="MBI6873795.1"/>
    </source>
</evidence>
<proteinExistence type="predicted"/>
<accession>A0A934M469</accession>
<dbReference type="Proteomes" id="UP000622687">
    <property type="component" value="Unassembled WGS sequence"/>
</dbReference>
<dbReference type="RefSeq" id="WP_211143219.1">
    <property type="nucleotide sequence ID" value="NZ_JAEEGB010000015.1"/>
</dbReference>
<evidence type="ECO:0000313" key="8">
    <source>
        <dbReference type="Proteomes" id="UP000622687"/>
    </source>
</evidence>
<evidence type="ECO:0000256" key="5">
    <source>
        <dbReference type="ARBA" id="ARBA00023136"/>
    </source>
</evidence>
<dbReference type="AlphaFoldDB" id="A0A934M469"/>